<evidence type="ECO:0000313" key="3">
    <source>
        <dbReference type="Proteomes" id="UP001174997"/>
    </source>
</evidence>
<feature type="region of interest" description="Disordered" evidence="1">
    <location>
        <begin position="1"/>
        <end position="36"/>
    </location>
</feature>
<reference evidence="2" key="1">
    <citation type="submission" date="2023-06" db="EMBL/GenBank/DDBJ databases">
        <title>Genome-scale phylogeny and comparative genomics of the fungal order Sordariales.</title>
        <authorList>
            <consortium name="Lawrence Berkeley National Laboratory"/>
            <person name="Hensen N."/>
            <person name="Bonometti L."/>
            <person name="Westerberg I."/>
            <person name="Brannstrom I.O."/>
            <person name="Guillou S."/>
            <person name="Cros-Aarteil S."/>
            <person name="Calhoun S."/>
            <person name="Haridas S."/>
            <person name="Kuo A."/>
            <person name="Mondo S."/>
            <person name="Pangilinan J."/>
            <person name="Riley R."/>
            <person name="Labutti K."/>
            <person name="Andreopoulos B."/>
            <person name="Lipzen A."/>
            <person name="Chen C."/>
            <person name="Yanf M."/>
            <person name="Daum C."/>
            <person name="Ng V."/>
            <person name="Clum A."/>
            <person name="Steindorff A."/>
            <person name="Ohm R."/>
            <person name="Martin F."/>
            <person name="Silar P."/>
            <person name="Natvig D."/>
            <person name="Lalanne C."/>
            <person name="Gautier V."/>
            <person name="Ament-Velasquez S.L."/>
            <person name="Kruys A."/>
            <person name="Hutchinson M.I."/>
            <person name="Powell A.J."/>
            <person name="Barry K."/>
            <person name="Miller A.N."/>
            <person name="Grigoriev I.V."/>
            <person name="Debuchy R."/>
            <person name="Gladieux P."/>
            <person name="Thoren M.H."/>
            <person name="Johannesson H."/>
        </authorList>
    </citation>
    <scope>NUCLEOTIDE SEQUENCE</scope>
    <source>
        <strain evidence="2">CBS 307.81</strain>
    </source>
</reference>
<dbReference type="EMBL" id="JAULSY010000208">
    <property type="protein sequence ID" value="KAK0658312.1"/>
    <property type="molecule type" value="Genomic_DNA"/>
</dbReference>
<feature type="compositionally biased region" description="Acidic residues" evidence="1">
    <location>
        <begin position="199"/>
        <end position="216"/>
    </location>
</feature>
<feature type="compositionally biased region" description="Pro residues" evidence="1">
    <location>
        <begin position="1"/>
        <end position="11"/>
    </location>
</feature>
<gene>
    <name evidence="2" type="ORF">QBC41DRAFT_308232</name>
</gene>
<feature type="compositionally biased region" description="Basic and acidic residues" evidence="1">
    <location>
        <begin position="142"/>
        <end position="152"/>
    </location>
</feature>
<comment type="caution">
    <text evidence="2">The sequence shown here is derived from an EMBL/GenBank/DDBJ whole genome shotgun (WGS) entry which is preliminary data.</text>
</comment>
<evidence type="ECO:0000256" key="1">
    <source>
        <dbReference type="SAM" id="MobiDB-lite"/>
    </source>
</evidence>
<feature type="region of interest" description="Disordered" evidence="1">
    <location>
        <begin position="142"/>
        <end position="161"/>
    </location>
</feature>
<proteinExistence type="predicted"/>
<dbReference type="Proteomes" id="UP001174997">
    <property type="component" value="Unassembled WGS sequence"/>
</dbReference>
<feature type="region of interest" description="Disordered" evidence="1">
    <location>
        <begin position="196"/>
        <end position="239"/>
    </location>
</feature>
<accession>A0AA40D1H5</accession>
<evidence type="ECO:0000313" key="2">
    <source>
        <dbReference type="EMBL" id="KAK0658312.1"/>
    </source>
</evidence>
<dbReference type="AlphaFoldDB" id="A0AA40D1H5"/>
<sequence length="325" mass="36803">MESTTPAPPSTAPRKRIIIVNKKKESEPPLSTSPKRRIIVLKKKESQSPLRSPPKRRIIVIQKNTKPEADRTTIDNIQSGMPTLTDSSEYSHITGFIASPRPSTHRLDHSHLKGALRLLKTPGPSDRRRWKSYFYIKALEDKKGYTGPDHPRPNIRLSDEPPTCLESGAVYQLSKLSRNEWIQPMVDKFHALQRLQAAEESDTESDEEMSDQESDTNMDSVHPVTDHSHPQQPVEQAGVNPTDITQLEEERELDAQLALAAKNLKCVQWKEDCARSTRAAFKRNARLRAEERRLKKIGTRASIKAAEALMSARSKRAEARQAKKD</sequence>
<name>A0AA40D1H5_9PEZI</name>
<protein>
    <submittedName>
        <fullName evidence="2">Uncharacterized protein</fullName>
    </submittedName>
</protein>
<organism evidence="2 3">
    <name type="scientific">Cercophora samala</name>
    <dbReference type="NCBI Taxonomy" id="330535"/>
    <lineage>
        <taxon>Eukaryota</taxon>
        <taxon>Fungi</taxon>
        <taxon>Dikarya</taxon>
        <taxon>Ascomycota</taxon>
        <taxon>Pezizomycotina</taxon>
        <taxon>Sordariomycetes</taxon>
        <taxon>Sordariomycetidae</taxon>
        <taxon>Sordariales</taxon>
        <taxon>Lasiosphaeriaceae</taxon>
        <taxon>Cercophora</taxon>
    </lineage>
</organism>
<keyword evidence="3" id="KW-1185">Reference proteome</keyword>